<name>A0ABV7MIN4_9HYPH</name>
<organism evidence="1 2">
    <name type="scientific">Mesorhizobium cantuariense</name>
    <dbReference type="NCBI Taxonomy" id="1300275"/>
    <lineage>
        <taxon>Bacteria</taxon>
        <taxon>Pseudomonadati</taxon>
        <taxon>Pseudomonadota</taxon>
        <taxon>Alphaproteobacteria</taxon>
        <taxon>Hyphomicrobiales</taxon>
        <taxon>Phyllobacteriaceae</taxon>
        <taxon>Mesorhizobium</taxon>
    </lineage>
</organism>
<dbReference type="EMBL" id="JBHRVD010000001">
    <property type="protein sequence ID" value="MFC3321560.1"/>
    <property type="molecule type" value="Genomic_DNA"/>
</dbReference>
<sequence length="250" mass="27196">MPHTHDEVVELGRQARKDGKWLGLPFVPTDAMCMLLTLGHPQENGEQFMAREAVEQAIAQLRQLAALSHPNSSKWNPIRCYDHMIAHDDVVYVPFAFGYVNYASKPERPNLRFADVPTPRCAGALLGGAGIGVSAQSKHKQAAVDYALFLCSSAYQRGDYVKAGGQPGSLAAWKDAEVNKLSGDFFTSTLRTIGSSYLRPTHPGFIAFFRECAPHAAAAIAGDMSAAELADHVNGLYHETRQGQPERSVA</sequence>
<evidence type="ECO:0000313" key="1">
    <source>
        <dbReference type="EMBL" id="MFC3321560.1"/>
    </source>
</evidence>
<gene>
    <name evidence="1" type="ORF">ACFOJ9_07190</name>
</gene>
<dbReference type="SUPFAM" id="SSF53850">
    <property type="entry name" value="Periplasmic binding protein-like II"/>
    <property type="match status" value="1"/>
</dbReference>
<protein>
    <recommendedName>
        <fullName evidence="3">Extracellular solute-binding protein</fullName>
    </recommendedName>
</protein>
<proteinExistence type="predicted"/>
<dbReference type="Proteomes" id="UP001595648">
    <property type="component" value="Unassembled WGS sequence"/>
</dbReference>
<keyword evidence="2" id="KW-1185">Reference proteome</keyword>
<dbReference type="RefSeq" id="WP_378978019.1">
    <property type="nucleotide sequence ID" value="NZ_JBHRVD010000001.1"/>
</dbReference>
<dbReference type="Gene3D" id="3.40.190.10">
    <property type="entry name" value="Periplasmic binding protein-like II"/>
    <property type="match status" value="2"/>
</dbReference>
<evidence type="ECO:0008006" key="3">
    <source>
        <dbReference type="Google" id="ProtNLM"/>
    </source>
</evidence>
<reference evidence="2" key="1">
    <citation type="journal article" date="2019" name="Int. J. Syst. Evol. Microbiol.">
        <title>The Global Catalogue of Microorganisms (GCM) 10K type strain sequencing project: providing services to taxonomists for standard genome sequencing and annotation.</title>
        <authorList>
            <consortium name="The Broad Institute Genomics Platform"/>
            <consortium name="The Broad Institute Genome Sequencing Center for Infectious Disease"/>
            <person name="Wu L."/>
            <person name="Ma J."/>
        </authorList>
    </citation>
    <scope>NUCLEOTIDE SEQUENCE [LARGE SCALE GENOMIC DNA]</scope>
    <source>
        <strain evidence="2">ICMP 19515</strain>
    </source>
</reference>
<evidence type="ECO:0000313" key="2">
    <source>
        <dbReference type="Proteomes" id="UP001595648"/>
    </source>
</evidence>
<accession>A0ABV7MIN4</accession>
<comment type="caution">
    <text evidence="1">The sequence shown here is derived from an EMBL/GenBank/DDBJ whole genome shotgun (WGS) entry which is preliminary data.</text>
</comment>